<dbReference type="Proteomes" id="UP000177061">
    <property type="component" value="Unassembled WGS sequence"/>
</dbReference>
<comment type="caution">
    <text evidence="2">The sequence shown here is derived from an EMBL/GenBank/DDBJ whole genome shotgun (WGS) entry which is preliminary data.</text>
</comment>
<evidence type="ECO:0000313" key="3">
    <source>
        <dbReference type="Proteomes" id="UP000177061"/>
    </source>
</evidence>
<reference evidence="2 3" key="1">
    <citation type="journal article" date="2016" name="Nat. Commun.">
        <title>Thousands of microbial genomes shed light on interconnected biogeochemical processes in an aquifer system.</title>
        <authorList>
            <person name="Anantharaman K."/>
            <person name="Brown C.T."/>
            <person name="Hug L.A."/>
            <person name="Sharon I."/>
            <person name="Castelle C.J."/>
            <person name="Probst A.J."/>
            <person name="Thomas B.C."/>
            <person name="Singh A."/>
            <person name="Wilkins M.J."/>
            <person name="Karaoz U."/>
            <person name="Brodie E.L."/>
            <person name="Williams K.H."/>
            <person name="Hubbard S.S."/>
            <person name="Banfield J.F."/>
        </authorList>
    </citation>
    <scope>NUCLEOTIDE SEQUENCE [LARGE SCALE GENOMIC DNA]</scope>
</reference>
<protein>
    <submittedName>
        <fullName evidence="2">Uncharacterized protein</fullName>
    </submittedName>
</protein>
<proteinExistence type="predicted"/>
<organism evidence="2 3">
    <name type="scientific">Candidatus Portnoybacteria bacterium RIFCSPHIGHO2_12_FULL_38_9</name>
    <dbReference type="NCBI Taxonomy" id="1801997"/>
    <lineage>
        <taxon>Bacteria</taxon>
        <taxon>Candidatus Portnoyibacteriota</taxon>
    </lineage>
</organism>
<feature type="compositionally biased region" description="Basic and acidic residues" evidence="1">
    <location>
        <begin position="271"/>
        <end position="300"/>
    </location>
</feature>
<evidence type="ECO:0000256" key="1">
    <source>
        <dbReference type="SAM" id="MobiDB-lite"/>
    </source>
</evidence>
<feature type="region of interest" description="Disordered" evidence="1">
    <location>
        <begin position="218"/>
        <end position="310"/>
    </location>
</feature>
<sequence>MNNFKLLTQEQLKDPVVAEKIKKLAGDIIRHMMTKEAYNLFLNLEKSLAAVNLKTAFPKLAQEYERLVIQLKLTALPMLNNEETVRVIKEHFLESLEVNIFNGFKVNIDIENRLTAKLFSIPLTPRDDLRQGLQSAVQNNQQKIGALTISQWISDYNNFSHPDQRTNISPREYLLSSRQVSGLSEEDKNKLYTLFHVYDHLLLVTPVMSEEEMREIIGSPARSPVQKPMPTKPEKPALPLTAQPHPLPPLPVRPPMPPSTQPPPPLSSAYESRRTIRLRDDRYLEPIEEMSRPKQTEPRIEGNVVDLKSR</sequence>
<dbReference type="STRING" id="1801997.A3J64_00480"/>
<dbReference type="EMBL" id="MHNB01000007">
    <property type="protein sequence ID" value="OGZ37457.1"/>
    <property type="molecule type" value="Genomic_DNA"/>
</dbReference>
<name>A0A1G2FHZ3_9BACT</name>
<evidence type="ECO:0000313" key="2">
    <source>
        <dbReference type="EMBL" id="OGZ37457.1"/>
    </source>
</evidence>
<gene>
    <name evidence="2" type="ORF">A3J64_00480</name>
</gene>
<dbReference type="AlphaFoldDB" id="A0A1G2FHZ3"/>
<feature type="compositionally biased region" description="Pro residues" evidence="1">
    <location>
        <begin position="245"/>
        <end position="266"/>
    </location>
</feature>
<accession>A0A1G2FHZ3</accession>